<feature type="chain" id="PRO_5013820744" evidence="1">
    <location>
        <begin position="24"/>
        <end position="168"/>
    </location>
</feature>
<accession>A0A2G1QUG3</accession>
<keyword evidence="1" id="KW-0732">Signal</keyword>
<comment type="caution">
    <text evidence="2">The sequence shown here is derived from an EMBL/GenBank/DDBJ whole genome shotgun (WGS) entry which is preliminary data.</text>
</comment>
<sequence length="168" mass="18021">MHGLKTTLATLTILAAAMPAALAQSPVKLSQHTAWGTYAYDTKQGKVCYVLSVPETKEPASLDHGDIYFFVSMKPGENVSYEPQFITSYAMKEGSKVTVSIDGKPFSMFVRGKSGWLENAAEEPQLVAAMKAGTKMKVDAVSGRGNDTHYLFSLSGITAALDSISSCK</sequence>
<name>A0A2G1QUG3_9HYPH</name>
<feature type="signal peptide" evidence="1">
    <location>
        <begin position="1"/>
        <end position="23"/>
    </location>
</feature>
<organism evidence="2 3">
    <name type="scientific">Zhengella mangrovi</name>
    <dbReference type="NCBI Taxonomy" id="1982044"/>
    <lineage>
        <taxon>Bacteria</taxon>
        <taxon>Pseudomonadati</taxon>
        <taxon>Pseudomonadota</taxon>
        <taxon>Alphaproteobacteria</taxon>
        <taxon>Hyphomicrobiales</taxon>
        <taxon>Notoacmeibacteraceae</taxon>
        <taxon>Zhengella</taxon>
    </lineage>
</organism>
<evidence type="ECO:0000313" key="3">
    <source>
        <dbReference type="Proteomes" id="UP000221168"/>
    </source>
</evidence>
<dbReference type="InterPro" id="IPR038696">
    <property type="entry name" value="IalB_sf"/>
</dbReference>
<keyword evidence="3" id="KW-1185">Reference proteome</keyword>
<evidence type="ECO:0000256" key="1">
    <source>
        <dbReference type="SAM" id="SignalP"/>
    </source>
</evidence>
<dbReference type="Gene3D" id="2.60.40.1880">
    <property type="entry name" value="Invasion associated locus B (IalB) protein"/>
    <property type="match status" value="1"/>
</dbReference>
<evidence type="ECO:0000313" key="2">
    <source>
        <dbReference type="EMBL" id="PHP69131.1"/>
    </source>
</evidence>
<gene>
    <name evidence="2" type="ORF">CSC94_00780</name>
</gene>
<dbReference type="OrthoDB" id="9806572at2"/>
<dbReference type="RefSeq" id="WP_099303897.1">
    <property type="nucleotide sequence ID" value="NZ_PDVP01000001.1"/>
</dbReference>
<dbReference type="Proteomes" id="UP000221168">
    <property type="component" value="Unassembled WGS sequence"/>
</dbReference>
<reference evidence="2 3" key="1">
    <citation type="submission" date="2017-10" db="EMBL/GenBank/DDBJ databases">
        <title>Sedimentibacterium mangrovi gen. nov., sp. nov., a novel member of family Phyllobacteriacea isolated from mangrove sediment.</title>
        <authorList>
            <person name="Liao H."/>
            <person name="Tian Y."/>
        </authorList>
    </citation>
    <scope>NUCLEOTIDE SEQUENCE [LARGE SCALE GENOMIC DNA]</scope>
    <source>
        <strain evidence="2 3">X9-2-2</strain>
    </source>
</reference>
<dbReference type="EMBL" id="PDVP01000001">
    <property type="protein sequence ID" value="PHP69131.1"/>
    <property type="molecule type" value="Genomic_DNA"/>
</dbReference>
<dbReference type="InterPro" id="IPR010642">
    <property type="entry name" value="Invasion_prot_B"/>
</dbReference>
<proteinExistence type="predicted"/>
<dbReference type="Pfam" id="PF06776">
    <property type="entry name" value="IalB"/>
    <property type="match status" value="1"/>
</dbReference>
<dbReference type="AlphaFoldDB" id="A0A2G1QUG3"/>
<protein>
    <submittedName>
        <fullName evidence="2">Uncharacterized protein</fullName>
    </submittedName>
</protein>